<feature type="non-terminal residue" evidence="2">
    <location>
        <position position="1"/>
    </location>
</feature>
<organism evidence="2 3">
    <name type="scientific">Gymnopilus dilepis</name>
    <dbReference type="NCBI Taxonomy" id="231916"/>
    <lineage>
        <taxon>Eukaryota</taxon>
        <taxon>Fungi</taxon>
        <taxon>Dikarya</taxon>
        <taxon>Basidiomycota</taxon>
        <taxon>Agaricomycotina</taxon>
        <taxon>Agaricomycetes</taxon>
        <taxon>Agaricomycetidae</taxon>
        <taxon>Agaricales</taxon>
        <taxon>Agaricineae</taxon>
        <taxon>Hymenogastraceae</taxon>
        <taxon>Gymnopilus</taxon>
    </lineage>
</organism>
<dbReference type="Proteomes" id="UP000284706">
    <property type="component" value="Unassembled WGS sequence"/>
</dbReference>
<name>A0A409YV19_9AGAR</name>
<protein>
    <recommendedName>
        <fullName evidence="1">Tse2 ADP-ribosyltransferase toxin domain-containing protein</fullName>
    </recommendedName>
</protein>
<evidence type="ECO:0000313" key="2">
    <source>
        <dbReference type="EMBL" id="PPR06823.1"/>
    </source>
</evidence>
<dbReference type="EMBL" id="NHYE01000243">
    <property type="protein sequence ID" value="PPR06823.1"/>
    <property type="molecule type" value="Genomic_DNA"/>
</dbReference>
<gene>
    <name evidence="2" type="ORF">CVT26_003849</name>
</gene>
<accession>A0A409YV19</accession>
<proteinExistence type="predicted"/>
<sequence>FATSNEVDPRLHFTPAAYLYRAGDSTSPRFENVRPHDIPVFEGKVYPGTGGVSTFSTIYSNWPAKIGWELPSETALGPDLTAVNDFGTHWCIEPTTDMPLERYITALSTLNSKVFPQEPASGVPEIDLPKQSDNPSIHVRVLYKALSTVAREKISIAGWDDNDYTYLAILAGALHSGEVELPSLSYTPGSLLVKRQAIVATATAIYIKTMDTTLAGTINDDERIWWAANRPVLLIDSGLSNLRENILFVDIVPE</sequence>
<feature type="domain" description="Tse2 ADP-ribosyltransferase toxin" evidence="1">
    <location>
        <begin position="35"/>
        <end position="113"/>
    </location>
</feature>
<reference evidence="2 3" key="1">
    <citation type="journal article" date="2018" name="Evol. Lett.">
        <title>Horizontal gene cluster transfer increased hallucinogenic mushroom diversity.</title>
        <authorList>
            <person name="Reynolds H.T."/>
            <person name="Vijayakumar V."/>
            <person name="Gluck-Thaler E."/>
            <person name="Korotkin H.B."/>
            <person name="Matheny P.B."/>
            <person name="Slot J.C."/>
        </authorList>
    </citation>
    <scope>NUCLEOTIDE SEQUENCE [LARGE SCALE GENOMIC DNA]</scope>
    <source>
        <strain evidence="2 3">SRW20</strain>
    </source>
</reference>
<dbReference type="InterPro" id="IPR041018">
    <property type="entry name" value="ADPRTs_Tse2"/>
</dbReference>
<evidence type="ECO:0000313" key="3">
    <source>
        <dbReference type="Proteomes" id="UP000284706"/>
    </source>
</evidence>
<keyword evidence="3" id="KW-1185">Reference proteome</keyword>
<dbReference type="AlphaFoldDB" id="A0A409YV19"/>
<dbReference type="InParanoid" id="A0A409YV19"/>
<comment type="caution">
    <text evidence="2">The sequence shown here is derived from an EMBL/GenBank/DDBJ whole genome shotgun (WGS) entry which is preliminary data.</text>
</comment>
<dbReference type="OrthoDB" id="2800305at2759"/>
<dbReference type="Pfam" id="PF18648">
    <property type="entry name" value="ADPRTs_Tse2"/>
    <property type="match status" value="1"/>
</dbReference>
<evidence type="ECO:0000259" key="1">
    <source>
        <dbReference type="Pfam" id="PF18648"/>
    </source>
</evidence>